<name>A0A179U832_BLAGS</name>
<feature type="compositionally biased region" description="Basic residues" evidence="1">
    <location>
        <begin position="55"/>
        <end position="64"/>
    </location>
</feature>
<gene>
    <name evidence="2" type="ORF">BDBG_16193</name>
</gene>
<reference evidence="3" key="1">
    <citation type="journal article" date="2015" name="PLoS Genet.">
        <title>The dynamic genome and transcriptome of the human fungal pathogen Blastomyces and close relative Emmonsia.</title>
        <authorList>
            <person name="Munoz J.F."/>
            <person name="Gauthier G.M."/>
            <person name="Desjardins C.A."/>
            <person name="Gallo J.E."/>
            <person name="Holder J."/>
            <person name="Sullivan T.D."/>
            <person name="Marty A.J."/>
            <person name="Carmen J.C."/>
            <person name="Chen Z."/>
            <person name="Ding L."/>
            <person name="Gujja S."/>
            <person name="Magrini V."/>
            <person name="Misas E."/>
            <person name="Mitreva M."/>
            <person name="Priest M."/>
            <person name="Saif S."/>
            <person name="Whiston E.A."/>
            <person name="Young S."/>
            <person name="Zeng Q."/>
            <person name="Goldman W.E."/>
            <person name="Mardis E.R."/>
            <person name="Taylor J.W."/>
            <person name="McEwen J.G."/>
            <person name="Clay O.K."/>
            <person name="Klein B.S."/>
            <person name="Cuomo C.A."/>
        </authorList>
    </citation>
    <scope>NUCLEOTIDE SEQUENCE [LARGE SCALE GENOMIC DNA]</scope>
    <source>
        <strain evidence="3">SLH14081</strain>
    </source>
</reference>
<sequence length="64" mass="7185">MEFDISQSELDFSQQSNTESVPLEEDNSQSSQLGYNDSAGVTPTSSFTEQTQVFKKPRKKHLAE</sequence>
<feature type="compositionally biased region" description="Polar residues" evidence="1">
    <location>
        <begin position="28"/>
        <end position="53"/>
    </location>
</feature>
<evidence type="ECO:0000256" key="1">
    <source>
        <dbReference type="SAM" id="MobiDB-lite"/>
    </source>
</evidence>
<evidence type="ECO:0000313" key="2">
    <source>
        <dbReference type="EMBL" id="OAT04134.1"/>
    </source>
</evidence>
<keyword evidence="3" id="KW-1185">Reference proteome</keyword>
<dbReference type="AlphaFoldDB" id="A0A179U832"/>
<evidence type="ECO:0000313" key="3">
    <source>
        <dbReference type="Proteomes" id="UP000002038"/>
    </source>
</evidence>
<organism evidence="2 3">
    <name type="scientific">Blastomyces gilchristii (strain SLH14081)</name>
    <name type="common">Blastomyces dermatitidis</name>
    <dbReference type="NCBI Taxonomy" id="559298"/>
    <lineage>
        <taxon>Eukaryota</taxon>
        <taxon>Fungi</taxon>
        <taxon>Dikarya</taxon>
        <taxon>Ascomycota</taxon>
        <taxon>Pezizomycotina</taxon>
        <taxon>Eurotiomycetes</taxon>
        <taxon>Eurotiomycetidae</taxon>
        <taxon>Onygenales</taxon>
        <taxon>Ajellomycetaceae</taxon>
        <taxon>Blastomyces</taxon>
    </lineage>
</organism>
<dbReference type="RefSeq" id="XP_031576006.1">
    <property type="nucleotide sequence ID" value="XM_031724193.1"/>
</dbReference>
<dbReference type="VEuPathDB" id="FungiDB:BDBG_16193"/>
<feature type="compositionally biased region" description="Polar residues" evidence="1">
    <location>
        <begin position="1"/>
        <end position="20"/>
    </location>
</feature>
<protein>
    <submittedName>
        <fullName evidence="2">Uncharacterized protein</fullName>
    </submittedName>
</protein>
<dbReference type="GeneID" id="42528394"/>
<accession>A0A179U832</accession>
<dbReference type="EMBL" id="GG657448">
    <property type="protein sequence ID" value="OAT04134.1"/>
    <property type="molecule type" value="Genomic_DNA"/>
</dbReference>
<dbReference type="Proteomes" id="UP000002038">
    <property type="component" value="Unassembled WGS sequence"/>
</dbReference>
<feature type="region of interest" description="Disordered" evidence="1">
    <location>
        <begin position="1"/>
        <end position="64"/>
    </location>
</feature>
<proteinExistence type="predicted"/>
<dbReference type="KEGG" id="bgh:BDBG_16193"/>